<evidence type="ECO:0000256" key="4">
    <source>
        <dbReference type="ARBA" id="ARBA00023136"/>
    </source>
</evidence>
<dbReference type="InterPro" id="IPR008983">
    <property type="entry name" value="Tumour_necrosis_fac-like_dom"/>
</dbReference>
<evidence type="ECO:0000256" key="5">
    <source>
        <dbReference type="SAM" id="Phobius"/>
    </source>
</evidence>
<accession>A0A834F719</accession>
<dbReference type="GO" id="GO:0016020">
    <property type="term" value="C:membrane"/>
    <property type="evidence" value="ECO:0007669"/>
    <property type="project" value="UniProtKB-SubCell"/>
</dbReference>
<evidence type="ECO:0000313" key="8">
    <source>
        <dbReference type="Proteomes" id="UP000646548"/>
    </source>
</evidence>
<dbReference type="GO" id="GO:0006955">
    <property type="term" value="P:immune response"/>
    <property type="evidence" value="ECO:0007669"/>
    <property type="project" value="InterPro"/>
</dbReference>
<comment type="similarity">
    <text evidence="2">Belongs to the tumor necrosis factor family.</text>
</comment>
<evidence type="ECO:0000256" key="3">
    <source>
        <dbReference type="ARBA" id="ARBA00022514"/>
    </source>
</evidence>
<dbReference type="PANTHER" id="PTHR11471:SF56">
    <property type="entry name" value="TUMOR NECROSIS FACTOR LIGAND SUPERFAMILY MEMBER 14-LIKE"/>
    <property type="match status" value="1"/>
</dbReference>
<proteinExistence type="inferred from homology"/>
<evidence type="ECO:0000256" key="2">
    <source>
        <dbReference type="ARBA" id="ARBA00008670"/>
    </source>
</evidence>
<feature type="transmembrane region" description="Helical" evidence="5">
    <location>
        <begin position="106"/>
        <end position="129"/>
    </location>
</feature>
<dbReference type="AlphaFoldDB" id="A0A834F719"/>
<evidence type="ECO:0000259" key="6">
    <source>
        <dbReference type="PROSITE" id="PS50049"/>
    </source>
</evidence>
<comment type="subcellular location">
    <subcellularLocation>
        <location evidence="1">Membrane</location>
    </subcellularLocation>
</comment>
<dbReference type="PROSITE" id="PS50049">
    <property type="entry name" value="THD_2"/>
    <property type="match status" value="1"/>
</dbReference>
<comment type="caution">
    <text evidence="7">The sequence shown here is derived from an EMBL/GenBank/DDBJ whole genome shotgun (WGS) entry which is preliminary data.</text>
</comment>
<feature type="domain" description="THD" evidence="6">
    <location>
        <begin position="195"/>
        <end position="339"/>
    </location>
</feature>
<dbReference type="InterPro" id="IPR006052">
    <property type="entry name" value="TNF_dom"/>
</dbReference>
<keyword evidence="4 5" id="KW-0472">Membrane</keyword>
<gene>
    <name evidence="7" type="ORF">FQA47_015678</name>
</gene>
<sequence length="341" mass="38419">MLFSCTTEIDVSVKTTFQKLALSNKHLEVLNSSVLPAFFCFSQLFFLQFYTLEPLICATSTRMGPGGMSETGDGAQPQVFVVDSQASYLHVPVQRRTKWAWDGQKFLLLLVGLTVIGLFVEGFLINNLYQRTRGFSSCNHLCKNMSGPSLSSQQGTLQGRVGSKDPSHVLGENDIMQWIKNAEASIQHEWFQKRPFAHLLGPSHVSGEDDVVQWVTDGETGIKNMQYKEGRLKIQEDGHYYLYSKVQLIGVEECKLIQHKVMKNTSAYGMSIDLMQSKSNRCWIPKQQSAKTTQKEELWSSFLAGIFHLHNGDEIFVTVEKTENLRPGPTENFMGAFMVSP</sequence>
<dbReference type="Gene3D" id="2.60.120.40">
    <property type="match status" value="1"/>
</dbReference>
<organism evidence="7 8">
    <name type="scientific">Oryzias melastigma</name>
    <name type="common">Marine medaka</name>
    <dbReference type="NCBI Taxonomy" id="30732"/>
    <lineage>
        <taxon>Eukaryota</taxon>
        <taxon>Metazoa</taxon>
        <taxon>Chordata</taxon>
        <taxon>Craniata</taxon>
        <taxon>Vertebrata</taxon>
        <taxon>Euteleostomi</taxon>
        <taxon>Actinopterygii</taxon>
        <taxon>Neopterygii</taxon>
        <taxon>Teleostei</taxon>
        <taxon>Neoteleostei</taxon>
        <taxon>Acanthomorphata</taxon>
        <taxon>Ovalentaria</taxon>
        <taxon>Atherinomorphae</taxon>
        <taxon>Beloniformes</taxon>
        <taxon>Adrianichthyidae</taxon>
        <taxon>Oryziinae</taxon>
        <taxon>Oryzias</taxon>
    </lineage>
</organism>
<dbReference type="Proteomes" id="UP000646548">
    <property type="component" value="Unassembled WGS sequence"/>
</dbReference>
<dbReference type="Pfam" id="PF00229">
    <property type="entry name" value="TNF"/>
    <property type="match status" value="1"/>
</dbReference>
<name>A0A834F719_ORYME</name>
<dbReference type="GO" id="GO:0005164">
    <property type="term" value="F:tumor necrosis factor receptor binding"/>
    <property type="evidence" value="ECO:0007669"/>
    <property type="project" value="InterPro"/>
</dbReference>
<dbReference type="SMART" id="SM00207">
    <property type="entry name" value="TNF"/>
    <property type="match status" value="1"/>
</dbReference>
<reference evidence="7" key="1">
    <citation type="journal article" name="BMC Genomics">
        <title>Long-read sequencing and de novo genome assembly of marine medaka (Oryzias melastigma).</title>
        <authorList>
            <person name="Liang P."/>
            <person name="Saqib H.S.A."/>
            <person name="Ni X."/>
            <person name="Shen Y."/>
        </authorList>
    </citation>
    <scope>NUCLEOTIDE SEQUENCE</scope>
    <source>
        <strain evidence="7">Bigg-433</strain>
    </source>
</reference>
<dbReference type="GO" id="GO:0005615">
    <property type="term" value="C:extracellular space"/>
    <property type="evidence" value="ECO:0007669"/>
    <property type="project" value="UniProtKB-KW"/>
</dbReference>
<keyword evidence="3" id="KW-0202">Cytokine</keyword>
<dbReference type="SUPFAM" id="SSF49842">
    <property type="entry name" value="TNF-like"/>
    <property type="match status" value="1"/>
</dbReference>
<dbReference type="EMBL" id="WKFB01000413">
    <property type="protein sequence ID" value="KAF6723846.1"/>
    <property type="molecule type" value="Genomic_DNA"/>
</dbReference>
<dbReference type="PANTHER" id="PTHR11471">
    <property type="entry name" value="TUMOR NECROSIS FACTOR FAMILY MEMBER"/>
    <property type="match status" value="1"/>
</dbReference>
<dbReference type="GO" id="GO:0005125">
    <property type="term" value="F:cytokine activity"/>
    <property type="evidence" value="ECO:0007669"/>
    <property type="project" value="UniProtKB-KW"/>
</dbReference>
<keyword evidence="5" id="KW-0812">Transmembrane</keyword>
<keyword evidence="5" id="KW-1133">Transmembrane helix</keyword>
<evidence type="ECO:0000313" key="7">
    <source>
        <dbReference type="EMBL" id="KAF6723846.1"/>
    </source>
</evidence>
<protein>
    <submittedName>
        <fullName evidence="7">Tumor necrosis factor ligand superfamily member 14</fullName>
    </submittedName>
</protein>
<evidence type="ECO:0000256" key="1">
    <source>
        <dbReference type="ARBA" id="ARBA00004370"/>
    </source>
</evidence>